<dbReference type="PROSITE" id="PS51257">
    <property type="entry name" value="PROKAR_LIPOPROTEIN"/>
    <property type="match status" value="1"/>
</dbReference>
<keyword evidence="2" id="KW-1185">Reference proteome</keyword>
<comment type="caution">
    <text evidence="1">The sequence shown here is derived from an EMBL/GenBank/DDBJ whole genome shotgun (WGS) entry which is preliminary data.</text>
</comment>
<dbReference type="EMBL" id="VOHE01000002">
    <property type="protein sequence ID" value="TWT20515.1"/>
    <property type="molecule type" value="Genomic_DNA"/>
</dbReference>
<dbReference type="Gene3D" id="3.90.640.20">
    <property type="entry name" value="Heat-shock cognate protein, ATPase"/>
    <property type="match status" value="1"/>
</dbReference>
<reference evidence="1 2" key="1">
    <citation type="submission" date="2019-07" db="EMBL/GenBank/DDBJ databases">
        <title>Luteimonas sp. YD-1 nov., isolated from acidic soil.</title>
        <authorList>
            <person name="Zhou J."/>
        </authorList>
    </citation>
    <scope>NUCLEOTIDE SEQUENCE [LARGE SCALE GENOMIC DNA]</scope>
    <source>
        <strain evidence="1 2">YD-1</strain>
    </source>
</reference>
<evidence type="ECO:0000313" key="1">
    <source>
        <dbReference type="EMBL" id="TWT20515.1"/>
    </source>
</evidence>
<dbReference type="AlphaFoldDB" id="A0A5C5U4Z4"/>
<proteinExistence type="predicted"/>
<dbReference type="InterPro" id="IPR037126">
    <property type="entry name" value="PdaC/RsiV-like_sf"/>
</dbReference>
<accession>A0A5C5U4Z4</accession>
<organism evidence="1 2">
    <name type="scientific">Luteimonas wenzhouensis</name>
    <dbReference type="NCBI Taxonomy" id="2599615"/>
    <lineage>
        <taxon>Bacteria</taxon>
        <taxon>Pseudomonadati</taxon>
        <taxon>Pseudomonadota</taxon>
        <taxon>Gammaproteobacteria</taxon>
        <taxon>Lysobacterales</taxon>
        <taxon>Lysobacteraceae</taxon>
        <taxon>Luteimonas</taxon>
    </lineage>
</organism>
<name>A0A5C5U4Z4_9GAMM</name>
<evidence type="ECO:0000313" key="2">
    <source>
        <dbReference type="Proteomes" id="UP000315949"/>
    </source>
</evidence>
<sequence>MDRLDRAVALLLLVALAGCRDEAPPPPAAPAPPPMVQAPTVPAPREPVVLEDVVETDPRYIIGISYPPEVNRYPGLAAELRDYSEAARQDLLDAVAAMGDEPGGLLYDLALEYKVVADTPEIFAVAADGSTFTGGAHGAPLIARFVWLPREDRLLTADALVPDPAAWDRIAAYAREQLHAALSQRVDADELEPVERMRVVRAAGRMIDEGTAPEADSFSEFEPVLDGQGRVSALRFVFPPYQVGPYSDGVQVVEVPARVLLPHVAAEYRRLFADPGAAQ</sequence>
<gene>
    <name evidence="1" type="ORF">FQY79_04010</name>
</gene>
<dbReference type="Gene3D" id="3.30.565.40">
    <property type="entry name" value="Fervidobacterium nodosum Rt17-B1 like"/>
    <property type="match status" value="1"/>
</dbReference>
<dbReference type="OrthoDB" id="5637at2"/>
<protein>
    <submittedName>
        <fullName evidence="1">DUF3298 and DUF4163 domain-containing protein</fullName>
    </submittedName>
</protein>
<dbReference type="Proteomes" id="UP000315949">
    <property type="component" value="Unassembled WGS sequence"/>
</dbReference>